<dbReference type="PANTHER" id="PTHR13522">
    <property type="entry name" value="U6 SNRNA PHOSPHODIESTERASE 1"/>
    <property type="match status" value="1"/>
</dbReference>
<name>A0A6A6ITN2_9PLEO</name>
<proteinExistence type="inferred from homology"/>
<feature type="active site" description="Proton donor/acceptor" evidence="5">
    <location>
        <position position="358"/>
    </location>
</feature>
<accession>A0A6A6ITN2</accession>
<dbReference type="GO" id="GO:0034477">
    <property type="term" value="P:U6 snRNA 3'-end processing"/>
    <property type="evidence" value="ECO:0007669"/>
    <property type="project" value="UniProtKB-UniRule"/>
</dbReference>
<feature type="active site" description="Proton donor/acceptor" evidence="5">
    <location>
        <position position="228"/>
    </location>
</feature>
<feature type="compositionally biased region" description="Basic and acidic residues" evidence="6">
    <location>
        <begin position="336"/>
        <end position="348"/>
    </location>
</feature>
<keyword evidence="3" id="KW-0456">Lyase</keyword>
<comment type="subcellular location">
    <subcellularLocation>
        <location evidence="5">Nucleus</location>
    </subcellularLocation>
</comment>
<dbReference type="EMBL" id="ML987191">
    <property type="protein sequence ID" value="KAF2253467.1"/>
    <property type="molecule type" value="Genomic_DNA"/>
</dbReference>
<dbReference type="OrthoDB" id="49151at2759"/>
<dbReference type="Proteomes" id="UP000800094">
    <property type="component" value="Unassembled WGS sequence"/>
</dbReference>
<dbReference type="GO" id="GO:0016829">
    <property type="term" value="F:lyase activity"/>
    <property type="evidence" value="ECO:0007669"/>
    <property type="project" value="UniProtKB-KW"/>
</dbReference>
<protein>
    <recommendedName>
        <fullName evidence="5">U6 snRNA phosphodiesterase</fullName>
        <ecNumber evidence="5">3.1.4.-</ecNumber>
    </recommendedName>
</protein>
<evidence type="ECO:0000256" key="2">
    <source>
        <dbReference type="ARBA" id="ARBA00022801"/>
    </source>
</evidence>
<dbReference type="Pfam" id="PF09749">
    <property type="entry name" value="HVSL"/>
    <property type="match status" value="1"/>
</dbReference>
<evidence type="ECO:0000313" key="7">
    <source>
        <dbReference type="EMBL" id="KAF2253467.1"/>
    </source>
</evidence>
<dbReference type="PANTHER" id="PTHR13522:SF3">
    <property type="entry name" value="U6 SNRNA PHOSPHODIESTERASE 1"/>
    <property type="match status" value="1"/>
</dbReference>
<feature type="region of interest" description="Disordered" evidence="6">
    <location>
        <begin position="54"/>
        <end position="134"/>
    </location>
</feature>
<feature type="compositionally biased region" description="Polar residues" evidence="6">
    <location>
        <begin position="66"/>
        <end position="79"/>
    </location>
</feature>
<keyword evidence="4 5" id="KW-0539">Nucleus</keyword>
<gene>
    <name evidence="5" type="primary">USB1</name>
    <name evidence="7" type="ORF">BU26DRAFT_223592</name>
</gene>
<dbReference type="GO" id="GO:0005634">
    <property type="term" value="C:nucleus"/>
    <property type="evidence" value="ECO:0007669"/>
    <property type="project" value="UniProtKB-SubCell"/>
</dbReference>
<dbReference type="EC" id="3.1.4.-" evidence="5"/>
<evidence type="ECO:0000256" key="4">
    <source>
        <dbReference type="ARBA" id="ARBA00023242"/>
    </source>
</evidence>
<evidence type="ECO:0000313" key="8">
    <source>
        <dbReference type="Proteomes" id="UP000800094"/>
    </source>
</evidence>
<organism evidence="7 8">
    <name type="scientific">Trematosphaeria pertusa</name>
    <dbReference type="NCBI Taxonomy" id="390896"/>
    <lineage>
        <taxon>Eukaryota</taxon>
        <taxon>Fungi</taxon>
        <taxon>Dikarya</taxon>
        <taxon>Ascomycota</taxon>
        <taxon>Pezizomycotina</taxon>
        <taxon>Dothideomycetes</taxon>
        <taxon>Pleosporomycetidae</taxon>
        <taxon>Pleosporales</taxon>
        <taxon>Massarineae</taxon>
        <taxon>Trematosphaeriaceae</taxon>
        <taxon>Trematosphaeria</taxon>
    </lineage>
</organism>
<comment type="function">
    <text evidence="5">Phosphodiesterase responsible for the U6 snRNA 3' end processing. Acts as an exoribonuclease (RNase) responsible for trimming the poly(U) tract of the last nucleotides in the pre-U6 snRNA molecule, leading to the formation of mature U6 snRNA.</text>
</comment>
<dbReference type="InterPro" id="IPR027521">
    <property type="entry name" value="Usb1"/>
</dbReference>
<sequence>MSPEEHRVTWQEPGTRNTCHRFRVRFPASLFAISQYKPTSWWIGRELGPARAPRFSSGAPCRHLQRSSGSRPPNGTKPTMSLVLYSDSEPDDDDKNEPLAALALRSEHSRLSSKRKRSEPDHQVNPELPPLPAAFHDLYSTNARTSTSDDPSLHGGRKRAVPHVEGNWPSHVYLEWVPSQTEAQNLRGLIEHVRESIERANKCRRKLLPVPDITPSLRSPLGTPLPLHVSLSRTLQIRTQDKGSFFETLIASLRKAAVRPFHIRFTTMKWVPNFERNRWFLVLGIERPAQDELNRLLGACNEASKKCGFPGLYVGGRGDGPMDGNTSIHQAKSRKRDQIVQEKKDDCTESEDRTENFHISIAWNLLEPDPEWITLVRNIDVSKHVSAPEAPFDMVKAKIGNVVNNIDLGSRKSGRRKGGVLGLE</sequence>
<keyword evidence="8" id="KW-1185">Reference proteome</keyword>
<reference evidence="7" key="1">
    <citation type="journal article" date="2020" name="Stud. Mycol.">
        <title>101 Dothideomycetes genomes: a test case for predicting lifestyles and emergence of pathogens.</title>
        <authorList>
            <person name="Haridas S."/>
            <person name="Albert R."/>
            <person name="Binder M."/>
            <person name="Bloem J."/>
            <person name="Labutti K."/>
            <person name="Salamov A."/>
            <person name="Andreopoulos B."/>
            <person name="Baker S."/>
            <person name="Barry K."/>
            <person name="Bills G."/>
            <person name="Bluhm B."/>
            <person name="Cannon C."/>
            <person name="Castanera R."/>
            <person name="Culley D."/>
            <person name="Daum C."/>
            <person name="Ezra D."/>
            <person name="Gonzalez J."/>
            <person name="Henrissat B."/>
            <person name="Kuo A."/>
            <person name="Liang C."/>
            <person name="Lipzen A."/>
            <person name="Lutzoni F."/>
            <person name="Magnuson J."/>
            <person name="Mondo S."/>
            <person name="Nolan M."/>
            <person name="Ohm R."/>
            <person name="Pangilinan J."/>
            <person name="Park H.-J."/>
            <person name="Ramirez L."/>
            <person name="Alfaro M."/>
            <person name="Sun H."/>
            <person name="Tritt A."/>
            <person name="Yoshinaga Y."/>
            <person name="Zwiers L.-H."/>
            <person name="Turgeon B."/>
            <person name="Goodwin S."/>
            <person name="Spatafora J."/>
            <person name="Crous P."/>
            <person name="Grigoriev I."/>
        </authorList>
    </citation>
    <scope>NUCLEOTIDE SEQUENCE</scope>
    <source>
        <strain evidence="7">CBS 122368</strain>
    </source>
</reference>
<dbReference type="AlphaFoldDB" id="A0A6A6ITN2"/>
<dbReference type="HAMAP" id="MF_03040">
    <property type="entry name" value="USB1"/>
    <property type="match status" value="1"/>
</dbReference>
<evidence type="ECO:0000256" key="5">
    <source>
        <dbReference type="HAMAP-Rule" id="MF_03040"/>
    </source>
</evidence>
<evidence type="ECO:0000256" key="1">
    <source>
        <dbReference type="ARBA" id="ARBA00022722"/>
    </source>
</evidence>
<feature type="region of interest" description="Disordered" evidence="6">
    <location>
        <begin position="318"/>
        <end position="348"/>
    </location>
</feature>
<dbReference type="GO" id="GO:1990838">
    <property type="term" value="F:poly(U)-specific exoribonuclease activity, producing 3' uridine cyclic phosphate ends"/>
    <property type="evidence" value="ECO:0007669"/>
    <property type="project" value="UniProtKB-UniRule"/>
</dbReference>
<comment type="similarity">
    <text evidence="5">Belongs to the 2H phosphoesterase superfamily. USB1 family.</text>
</comment>
<evidence type="ECO:0000256" key="6">
    <source>
        <dbReference type="SAM" id="MobiDB-lite"/>
    </source>
</evidence>
<keyword evidence="2 5" id="KW-0378">Hydrolase</keyword>
<keyword evidence="1 5" id="KW-0540">Nuclease</keyword>
<evidence type="ECO:0000256" key="3">
    <source>
        <dbReference type="ARBA" id="ARBA00023239"/>
    </source>
</evidence>
<dbReference type="Gene3D" id="3.90.1140.10">
    <property type="entry name" value="Cyclic phosphodiesterase"/>
    <property type="match status" value="1"/>
</dbReference>